<comment type="caution">
    <text evidence="1">The sequence shown here is derived from an EMBL/GenBank/DDBJ whole genome shotgun (WGS) entry which is preliminary data.</text>
</comment>
<gene>
    <name evidence="1" type="ORF">I4J89_45975</name>
</gene>
<organism evidence="1 2">
    <name type="scientific">Actinoplanes aureus</name>
    <dbReference type="NCBI Taxonomy" id="2792083"/>
    <lineage>
        <taxon>Bacteria</taxon>
        <taxon>Bacillati</taxon>
        <taxon>Actinomycetota</taxon>
        <taxon>Actinomycetes</taxon>
        <taxon>Micromonosporales</taxon>
        <taxon>Micromonosporaceae</taxon>
        <taxon>Actinoplanes</taxon>
    </lineage>
</organism>
<dbReference type="Gene3D" id="3.40.50.300">
    <property type="entry name" value="P-loop containing nucleotide triphosphate hydrolases"/>
    <property type="match status" value="1"/>
</dbReference>
<dbReference type="EMBL" id="JADQTO010000045">
    <property type="protein sequence ID" value="MBG0568785.1"/>
    <property type="molecule type" value="Genomic_DNA"/>
</dbReference>
<dbReference type="RefSeq" id="WP_196420555.1">
    <property type="nucleotide sequence ID" value="NZ_JADQTO010000045.1"/>
</dbReference>
<dbReference type="InterPro" id="IPR027417">
    <property type="entry name" value="P-loop_NTPase"/>
</dbReference>
<reference evidence="1" key="1">
    <citation type="submission" date="2020-11" db="EMBL/GenBank/DDBJ databases">
        <title>Isolation and identification of active actinomycetes.</title>
        <authorList>
            <person name="Sun X."/>
        </authorList>
    </citation>
    <scope>NUCLEOTIDE SEQUENCE</scope>
    <source>
        <strain evidence="1">NEAU-A11</strain>
    </source>
</reference>
<proteinExistence type="predicted"/>
<dbReference type="Proteomes" id="UP000598146">
    <property type="component" value="Unassembled WGS sequence"/>
</dbReference>
<evidence type="ECO:0000313" key="2">
    <source>
        <dbReference type="Proteomes" id="UP000598146"/>
    </source>
</evidence>
<keyword evidence="2" id="KW-1185">Reference proteome</keyword>
<protein>
    <submittedName>
        <fullName evidence="1">AAA family ATPase</fullName>
    </submittedName>
</protein>
<evidence type="ECO:0000313" key="1">
    <source>
        <dbReference type="EMBL" id="MBG0568785.1"/>
    </source>
</evidence>
<dbReference type="Pfam" id="PF13671">
    <property type="entry name" value="AAA_33"/>
    <property type="match status" value="1"/>
</dbReference>
<sequence>MADYLVLVNGLPGSGKTTLTGHLASTMDVPVICKDVLKEAMAAALPGIPTTAFGAVASEAMWDLAAATPGLVILESWWFKPRDLGYVQDGLRRCASPATIEIWCDVPASLARERYLNRRRAALHDDDRQLVVSWPRWAAEAEPLGVAANFMVKTDRQADIAGLVNGISTALRLPNAGTLSH</sequence>
<dbReference type="AlphaFoldDB" id="A0A931G326"/>
<accession>A0A931G326</accession>
<dbReference type="SUPFAM" id="SSF52540">
    <property type="entry name" value="P-loop containing nucleoside triphosphate hydrolases"/>
    <property type="match status" value="1"/>
</dbReference>
<name>A0A931G326_9ACTN</name>